<dbReference type="AlphaFoldDB" id="A0A4Y7PJG5"/>
<evidence type="ECO:0000313" key="2">
    <source>
        <dbReference type="Proteomes" id="UP000294933"/>
    </source>
</evidence>
<dbReference type="VEuPathDB" id="FungiDB:BD410DRAFT_808764"/>
<dbReference type="Proteomes" id="UP000294933">
    <property type="component" value="Unassembled WGS sequence"/>
</dbReference>
<name>A0A4Y7PJG5_9AGAM</name>
<proteinExistence type="predicted"/>
<keyword evidence="2" id="KW-1185">Reference proteome</keyword>
<sequence>MAQDYYSAVGVKNDERRAGEEATKLIKELGFTSRSNASDYSVLCVEWYNSNATQYHRAVTFAPKCTPPKSMTGNDCPRKMVWMDMLIPNKTRMSIMGYVITSDYAVFEVDFKHCYAGELKSDMGCTERCDVVFKELERSGKFKEFKYFRNSEECAVWVPGPQEE</sequence>
<gene>
    <name evidence="1" type="ORF">BD410DRAFT_808764</name>
</gene>
<evidence type="ECO:0000313" key="1">
    <source>
        <dbReference type="EMBL" id="TDL15624.1"/>
    </source>
</evidence>
<reference evidence="1 2" key="1">
    <citation type="submission" date="2018-06" db="EMBL/GenBank/DDBJ databases">
        <title>A transcriptomic atlas of mushroom development highlights an independent origin of complex multicellularity.</title>
        <authorList>
            <consortium name="DOE Joint Genome Institute"/>
            <person name="Krizsan K."/>
            <person name="Almasi E."/>
            <person name="Merenyi Z."/>
            <person name="Sahu N."/>
            <person name="Viragh M."/>
            <person name="Koszo T."/>
            <person name="Mondo S."/>
            <person name="Kiss B."/>
            <person name="Balint B."/>
            <person name="Kues U."/>
            <person name="Barry K."/>
            <person name="Hegedus J.C."/>
            <person name="Henrissat B."/>
            <person name="Johnson J."/>
            <person name="Lipzen A."/>
            <person name="Ohm R."/>
            <person name="Nagy I."/>
            <person name="Pangilinan J."/>
            <person name="Yan J."/>
            <person name="Xiong Y."/>
            <person name="Grigoriev I.V."/>
            <person name="Hibbett D.S."/>
            <person name="Nagy L.G."/>
        </authorList>
    </citation>
    <scope>NUCLEOTIDE SEQUENCE [LARGE SCALE GENOMIC DNA]</scope>
    <source>
        <strain evidence="1 2">SZMC22713</strain>
    </source>
</reference>
<organism evidence="1 2">
    <name type="scientific">Rickenella mellea</name>
    <dbReference type="NCBI Taxonomy" id="50990"/>
    <lineage>
        <taxon>Eukaryota</taxon>
        <taxon>Fungi</taxon>
        <taxon>Dikarya</taxon>
        <taxon>Basidiomycota</taxon>
        <taxon>Agaricomycotina</taxon>
        <taxon>Agaricomycetes</taxon>
        <taxon>Hymenochaetales</taxon>
        <taxon>Rickenellaceae</taxon>
        <taxon>Rickenella</taxon>
    </lineage>
</organism>
<accession>A0A4Y7PJG5</accession>
<dbReference type="EMBL" id="ML170268">
    <property type="protein sequence ID" value="TDL15624.1"/>
    <property type="molecule type" value="Genomic_DNA"/>
</dbReference>
<protein>
    <submittedName>
        <fullName evidence="1">Uncharacterized protein</fullName>
    </submittedName>
</protein>